<dbReference type="SUPFAM" id="SSF56784">
    <property type="entry name" value="HAD-like"/>
    <property type="match status" value="1"/>
</dbReference>
<sequence length="187" mass="21141">MFDLDGTLVDSRLDFSLLCQRLGWPQGTAILEHLHSLPSDTERQRASRIIEDFELEGAQQAGWMPGAEQLLQQLAELQFPRAILTRNMRRATALCCQQLQIPIELVLTREDAPAKPQPHGLWQIADRLQLPVSQLLYVGDYLFDLQTAANAGARSCLFRYGDNGRFADQADFVVDDLLQLLQLLPVR</sequence>
<name>A0ABV9JL74_9GAMM</name>
<dbReference type="InterPro" id="IPR036412">
    <property type="entry name" value="HAD-like_sf"/>
</dbReference>
<dbReference type="Pfam" id="PF13419">
    <property type="entry name" value="HAD_2"/>
    <property type="match status" value="1"/>
</dbReference>
<evidence type="ECO:0000313" key="1">
    <source>
        <dbReference type="EMBL" id="MFC4654996.1"/>
    </source>
</evidence>
<keyword evidence="1" id="KW-0378">Hydrolase</keyword>
<dbReference type="Gene3D" id="1.10.260.80">
    <property type="match status" value="1"/>
</dbReference>
<reference evidence="2" key="1">
    <citation type="journal article" date="2019" name="Int. J. Syst. Evol. Microbiol.">
        <title>The Global Catalogue of Microorganisms (GCM) 10K type strain sequencing project: providing services to taxonomists for standard genome sequencing and annotation.</title>
        <authorList>
            <consortium name="The Broad Institute Genomics Platform"/>
            <consortium name="The Broad Institute Genome Sequencing Center for Infectious Disease"/>
            <person name="Wu L."/>
            <person name="Ma J."/>
        </authorList>
    </citation>
    <scope>NUCLEOTIDE SEQUENCE [LARGE SCALE GENOMIC DNA]</scope>
    <source>
        <strain evidence="2">DT28</strain>
    </source>
</reference>
<protein>
    <submittedName>
        <fullName evidence="1">HAD family hydrolase</fullName>
        <ecNumber evidence="1">3.-.-.-</ecNumber>
    </submittedName>
</protein>
<dbReference type="InterPro" id="IPR006439">
    <property type="entry name" value="HAD-SF_hydro_IA"/>
</dbReference>
<accession>A0ABV9JL74</accession>
<keyword evidence="2" id="KW-1185">Reference proteome</keyword>
<dbReference type="NCBIfam" id="TIGR01549">
    <property type="entry name" value="HAD-SF-IA-v1"/>
    <property type="match status" value="1"/>
</dbReference>
<dbReference type="PANTHER" id="PTHR43885">
    <property type="entry name" value="HALOACID DEHALOGENASE-LIKE HYDROLASE"/>
    <property type="match status" value="1"/>
</dbReference>
<dbReference type="EMBL" id="JBHSGB010000006">
    <property type="protein sequence ID" value="MFC4654996.1"/>
    <property type="molecule type" value="Genomic_DNA"/>
</dbReference>
<proteinExistence type="predicted"/>
<comment type="caution">
    <text evidence="1">The sequence shown here is derived from an EMBL/GenBank/DDBJ whole genome shotgun (WGS) entry which is preliminary data.</text>
</comment>
<dbReference type="InterPro" id="IPR023214">
    <property type="entry name" value="HAD_sf"/>
</dbReference>
<dbReference type="SFLD" id="SFLDS00003">
    <property type="entry name" value="Haloacid_Dehalogenase"/>
    <property type="match status" value="1"/>
</dbReference>
<gene>
    <name evidence="1" type="ORF">ACFO3I_08220</name>
</gene>
<organism evidence="1 2">
    <name type="scientific">Rheinheimera marina</name>
    <dbReference type="NCBI Taxonomy" id="1774958"/>
    <lineage>
        <taxon>Bacteria</taxon>
        <taxon>Pseudomonadati</taxon>
        <taxon>Pseudomonadota</taxon>
        <taxon>Gammaproteobacteria</taxon>
        <taxon>Chromatiales</taxon>
        <taxon>Chromatiaceae</taxon>
        <taxon>Rheinheimera</taxon>
    </lineage>
</organism>
<dbReference type="SFLD" id="SFLDG01129">
    <property type="entry name" value="C1.5:_HAD__Beta-PGM__Phosphata"/>
    <property type="match status" value="1"/>
</dbReference>
<dbReference type="Proteomes" id="UP001595962">
    <property type="component" value="Unassembled WGS sequence"/>
</dbReference>
<dbReference type="InterPro" id="IPR041492">
    <property type="entry name" value="HAD_2"/>
</dbReference>
<dbReference type="GO" id="GO:0016787">
    <property type="term" value="F:hydrolase activity"/>
    <property type="evidence" value="ECO:0007669"/>
    <property type="project" value="UniProtKB-KW"/>
</dbReference>
<dbReference type="EC" id="3.-.-.-" evidence="1"/>
<dbReference type="RefSeq" id="WP_377333225.1">
    <property type="nucleotide sequence ID" value="NZ_JBHSGB010000006.1"/>
</dbReference>
<dbReference type="Gene3D" id="3.40.50.1000">
    <property type="entry name" value="HAD superfamily/HAD-like"/>
    <property type="match status" value="1"/>
</dbReference>
<evidence type="ECO:0000313" key="2">
    <source>
        <dbReference type="Proteomes" id="UP001595962"/>
    </source>
</evidence>
<dbReference type="PANTHER" id="PTHR43885:SF1">
    <property type="entry name" value="SUPERFAMILY HYDROLASE, PUTATIVE (AFU_ORTHOLOGUE AFUA_4G13290)-RELATED"/>
    <property type="match status" value="1"/>
</dbReference>